<dbReference type="EMBL" id="FWFW01000014">
    <property type="protein sequence ID" value="SLN65467.1"/>
    <property type="molecule type" value="Genomic_DNA"/>
</dbReference>
<reference evidence="1 2" key="1">
    <citation type="submission" date="2017-03" db="EMBL/GenBank/DDBJ databases">
        <authorList>
            <person name="Afonso C.L."/>
            <person name="Miller P.J."/>
            <person name="Scott M.A."/>
            <person name="Spackman E."/>
            <person name="Goraichik I."/>
            <person name="Dimitrov K.M."/>
            <person name="Suarez D.L."/>
            <person name="Swayne D.E."/>
        </authorList>
    </citation>
    <scope>NUCLEOTIDE SEQUENCE [LARGE SCALE GENOMIC DNA]</scope>
    <source>
        <strain evidence="1 2">CECT 7971</strain>
    </source>
</reference>
<keyword evidence="2" id="KW-1185">Reference proteome</keyword>
<proteinExistence type="predicted"/>
<evidence type="ECO:0008006" key="3">
    <source>
        <dbReference type="Google" id="ProtNLM"/>
    </source>
</evidence>
<evidence type="ECO:0000313" key="1">
    <source>
        <dbReference type="EMBL" id="SLN65467.1"/>
    </source>
</evidence>
<accession>A0A1Y5TJ08</accession>
<gene>
    <name evidence="1" type="ORF">PAM7971_03445</name>
</gene>
<dbReference type="AlphaFoldDB" id="A0A1Y5TJ08"/>
<sequence>MGQHANITGEIRHLSPAYPPFRMKAQDAAYYCGMSTSAFLRAVDCGKFPKGIKTTGGRFWLRGELERAMVEGDTDPQHDFTQKI</sequence>
<protein>
    <recommendedName>
        <fullName evidence="3">Prophage CP4-57 regulatory protein (AlpA)</fullName>
    </recommendedName>
</protein>
<evidence type="ECO:0000313" key="2">
    <source>
        <dbReference type="Proteomes" id="UP000193307"/>
    </source>
</evidence>
<dbReference type="STRING" id="658057.SAMN04488032_11519"/>
<organism evidence="1 2">
    <name type="scientific">Pacificibacter marinus</name>
    <dbReference type="NCBI Taxonomy" id="658057"/>
    <lineage>
        <taxon>Bacteria</taxon>
        <taxon>Pseudomonadati</taxon>
        <taxon>Pseudomonadota</taxon>
        <taxon>Alphaproteobacteria</taxon>
        <taxon>Rhodobacterales</taxon>
        <taxon>Roseobacteraceae</taxon>
        <taxon>Pacificibacter</taxon>
    </lineage>
</organism>
<name>A0A1Y5TJ08_9RHOB</name>
<dbReference type="Proteomes" id="UP000193307">
    <property type="component" value="Unassembled WGS sequence"/>
</dbReference>